<feature type="chain" id="PRO_5013000201" evidence="4">
    <location>
        <begin position="17"/>
        <end position="637"/>
    </location>
</feature>
<dbReference type="GO" id="GO:0009507">
    <property type="term" value="C:chloroplast"/>
    <property type="evidence" value="ECO:0007669"/>
    <property type="project" value="UniProtKB-SubCell"/>
</dbReference>
<evidence type="ECO:0000256" key="3">
    <source>
        <dbReference type="ARBA" id="ARBA00022640"/>
    </source>
</evidence>
<dbReference type="Gene3D" id="1.10.3460.10">
    <property type="entry name" value="Chlorophyll a/b binding protein domain"/>
    <property type="match status" value="1"/>
</dbReference>
<dbReference type="SUPFAM" id="SSF103511">
    <property type="entry name" value="Chlorophyll a-b binding protein"/>
    <property type="match status" value="1"/>
</dbReference>
<organism evidence="5 6">
    <name type="scientific">Symbiodinium microadriaticum</name>
    <name type="common">Dinoflagellate</name>
    <name type="synonym">Zooxanthella microadriatica</name>
    <dbReference type="NCBI Taxonomy" id="2951"/>
    <lineage>
        <taxon>Eukaryota</taxon>
        <taxon>Sar</taxon>
        <taxon>Alveolata</taxon>
        <taxon>Dinophyceae</taxon>
        <taxon>Suessiales</taxon>
        <taxon>Symbiodiniaceae</taxon>
        <taxon>Symbiodinium</taxon>
    </lineage>
</organism>
<name>A0A1Q9DN41_SYMMI</name>
<keyword evidence="6" id="KW-1185">Reference proteome</keyword>
<dbReference type="EMBL" id="LSRX01000461">
    <property type="protein sequence ID" value="OLP96597.1"/>
    <property type="molecule type" value="Genomic_DNA"/>
</dbReference>
<protein>
    <submittedName>
        <fullName evidence="5">Uncharacterized protein</fullName>
    </submittedName>
</protein>
<proteinExistence type="predicted"/>
<dbReference type="OrthoDB" id="6330735at2759"/>
<dbReference type="Proteomes" id="UP000186817">
    <property type="component" value="Unassembled WGS sequence"/>
</dbReference>
<sequence>MAGFLPLFASLWVTAAGTICGTDTACQLNMATQFAPVLRLDKATITEARCLPGHPETVYWQRKQNNTDIICESDITKLEQGEVPMFYQYEECANASIAIHYHIWYSHQPACLKIDLGPVHDEEYGAHKGDWETVGVYIRSDRVERVRFHQHSGSYTRARGSFELVADTEHPVVYVGSDSHGSYHDQGGAGNCAYFQDYRRWEDPSLKLEGWKFLLAVRNESDNLPEWFKADRIYFDGYSAPGNLNHYGCFSEMCDGKDDYVSVAGTCAGKTCGCWKSHWCDNVVFGDPRDPEPCDQSLLNDVMDKGKDLFGGFMDAWNSAQEMKLKELKNGRLAMLAFGGAITQATLTGNGFPWLYAQKAARLSAVDSSDGVGHHTATTGMGTNAQNYFTQLLQENQQINVFISGWTLEHAAEEQAEARHRVMMDVIYTEASMHIISLEAHADTERSRRLAFVRQGTHVLISQLNSEMTAYGAEAEEFQSRLLHSETDCHEERRATLRLTPQIMSLATRALHCEIALKHNELQTAQLRKSFDDNRSTLLEYLAQEFEFEEKLQWEEPSVMSAQRSAVARQAGYKMSAAAPRHRSGELVPFLPMSPALEGIPGEEEGFDPMGFSLAFEIGWLREASRYGFLCDNVSDQ</sequence>
<accession>A0A1Q9DN41</accession>
<evidence type="ECO:0000313" key="5">
    <source>
        <dbReference type="EMBL" id="OLP96597.1"/>
    </source>
</evidence>
<reference evidence="5 6" key="1">
    <citation type="submission" date="2016-02" db="EMBL/GenBank/DDBJ databases">
        <title>Genome analysis of coral dinoflagellate symbionts highlights evolutionary adaptations to a symbiotic lifestyle.</title>
        <authorList>
            <person name="Aranda M."/>
            <person name="Li Y."/>
            <person name="Liew Y.J."/>
            <person name="Baumgarten S."/>
            <person name="Simakov O."/>
            <person name="Wilson M."/>
            <person name="Piel J."/>
            <person name="Ashoor H."/>
            <person name="Bougouffa S."/>
            <person name="Bajic V.B."/>
            <person name="Ryu T."/>
            <person name="Ravasi T."/>
            <person name="Bayer T."/>
            <person name="Micklem G."/>
            <person name="Kim H."/>
            <person name="Bhak J."/>
            <person name="Lajeunesse T.C."/>
            <person name="Voolstra C.R."/>
        </authorList>
    </citation>
    <scope>NUCLEOTIDE SEQUENCE [LARGE SCALE GENOMIC DNA]</scope>
    <source>
        <strain evidence="5 6">CCMP2467</strain>
    </source>
</reference>
<keyword evidence="4" id="KW-0732">Signal</keyword>
<comment type="caution">
    <text evidence="5">The sequence shown here is derived from an EMBL/GenBank/DDBJ whole genome shotgun (WGS) entry which is preliminary data.</text>
</comment>
<keyword evidence="2" id="KW-0150">Chloroplast</keyword>
<gene>
    <name evidence="5" type="ORF">AK812_SmicGene21156</name>
</gene>
<evidence type="ECO:0000256" key="4">
    <source>
        <dbReference type="SAM" id="SignalP"/>
    </source>
</evidence>
<dbReference type="InterPro" id="IPR022796">
    <property type="entry name" value="Chloroa_b-bind"/>
</dbReference>
<dbReference type="AlphaFoldDB" id="A0A1Q9DN41"/>
<comment type="subcellular location">
    <subcellularLocation>
        <location evidence="1">Plastid</location>
        <location evidence="1">Chloroplast</location>
    </subcellularLocation>
</comment>
<dbReference type="Pfam" id="PF00504">
    <property type="entry name" value="Chloroa_b-bind"/>
    <property type="match status" value="1"/>
</dbReference>
<feature type="signal peptide" evidence="4">
    <location>
        <begin position="1"/>
        <end position="16"/>
    </location>
</feature>
<keyword evidence="3" id="KW-0934">Plastid</keyword>
<evidence type="ECO:0000313" key="6">
    <source>
        <dbReference type="Proteomes" id="UP000186817"/>
    </source>
</evidence>
<evidence type="ECO:0000256" key="1">
    <source>
        <dbReference type="ARBA" id="ARBA00004229"/>
    </source>
</evidence>
<evidence type="ECO:0000256" key="2">
    <source>
        <dbReference type="ARBA" id="ARBA00022528"/>
    </source>
</evidence>